<dbReference type="InterPro" id="IPR000375">
    <property type="entry name" value="Dynamin_stalk"/>
</dbReference>
<dbReference type="GO" id="GO:0005874">
    <property type="term" value="C:microtubule"/>
    <property type="evidence" value="ECO:0007669"/>
    <property type="project" value="TreeGrafter"/>
</dbReference>
<organism evidence="6 7">
    <name type="scientific">Paramarasmius palmivorus</name>
    <dbReference type="NCBI Taxonomy" id="297713"/>
    <lineage>
        <taxon>Eukaryota</taxon>
        <taxon>Fungi</taxon>
        <taxon>Dikarya</taxon>
        <taxon>Basidiomycota</taxon>
        <taxon>Agaricomycotina</taxon>
        <taxon>Agaricomycetes</taxon>
        <taxon>Agaricomycetidae</taxon>
        <taxon>Agaricales</taxon>
        <taxon>Marasmiineae</taxon>
        <taxon>Marasmiaceae</taxon>
        <taxon>Paramarasmius</taxon>
    </lineage>
</organism>
<evidence type="ECO:0000256" key="1">
    <source>
        <dbReference type="ARBA" id="ARBA00022741"/>
    </source>
</evidence>
<dbReference type="Gene3D" id="1.20.120.1240">
    <property type="entry name" value="Dynamin, middle domain"/>
    <property type="match status" value="2"/>
</dbReference>
<dbReference type="Gene3D" id="3.40.50.300">
    <property type="entry name" value="P-loop containing nucleotide triphosphate hydrolases"/>
    <property type="match status" value="1"/>
</dbReference>
<dbReference type="InterPro" id="IPR045063">
    <property type="entry name" value="Dynamin_N"/>
</dbReference>
<dbReference type="SUPFAM" id="SSF52540">
    <property type="entry name" value="P-loop containing nucleoside triphosphate hydrolases"/>
    <property type="match status" value="1"/>
</dbReference>
<dbReference type="PANTHER" id="PTHR11566:SF131">
    <property type="entry name" value="GTPASE, PUTATIVE (AFU_ORTHOLOGUE AFUA_6G07630)-RELATED"/>
    <property type="match status" value="1"/>
</dbReference>
<dbReference type="CDD" id="cd08771">
    <property type="entry name" value="DLP_1"/>
    <property type="match status" value="1"/>
</dbReference>
<dbReference type="Pfam" id="PF02212">
    <property type="entry name" value="GED"/>
    <property type="match status" value="1"/>
</dbReference>
<comment type="caution">
    <text evidence="6">The sequence shown here is derived from an EMBL/GenBank/DDBJ whole genome shotgun (WGS) entry which is preliminary data.</text>
</comment>
<accession>A0AAW0CP88</accession>
<dbReference type="Pfam" id="PF01031">
    <property type="entry name" value="Dynamin_M"/>
    <property type="match status" value="1"/>
</dbReference>
<keyword evidence="7" id="KW-1185">Reference proteome</keyword>
<keyword evidence="2" id="KW-0342">GTP-binding</keyword>
<dbReference type="GO" id="GO:0003924">
    <property type="term" value="F:GTPase activity"/>
    <property type="evidence" value="ECO:0007669"/>
    <property type="project" value="InterPro"/>
</dbReference>
<dbReference type="InterPro" id="IPR022812">
    <property type="entry name" value="Dynamin"/>
</dbReference>
<name>A0AAW0CP88_9AGAR</name>
<dbReference type="InterPro" id="IPR020850">
    <property type="entry name" value="GED_dom"/>
</dbReference>
<dbReference type="GO" id="GO:0008017">
    <property type="term" value="F:microtubule binding"/>
    <property type="evidence" value="ECO:0007669"/>
    <property type="project" value="TreeGrafter"/>
</dbReference>
<feature type="domain" description="Dynamin-type G" evidence="5">
    <location>
        <begin position="32"/>
        <end position="342"/>
    </location>
</feature>
<feature type="region of interest" description="Disordered" evidence="3">
    <location>
        <begin position="673"/>
        <end position="720"/>
    </location>
</feature>
<dbReference type="InterPro" id="IPR001401">
    <property type="entry name" value="Dynamin_GTPase"/>
</dbReference>
<dbReference type="InterPro" id="IPR003130">
    <property type="entry name" value="GED"/>
</dbReference>
<dbReference type="PRINTS" id="PR00195">
    <property type="entry name" value="DYNAMIN"/>
</dbReference>
<evidence type="ECO:0000256" key="3">
    <source>
        <dbReference type="SAM" id="MobiDB-lite"/>
    </source>
</evidence>
<feature type="region of interest" description="Disordered" evidence="3">
    <location>
        <begin position="574"/>
        <end position="653"/>
    </location>
</feature>
<feature type="domain" description="GED" evidence="4">
    <location>
        <begin position="754"/>
        <end position="847"/>
    </location>
</feature>
<evidence type="ECO:0000259" key="5">
    <source>
        <dbReference type="PROSITE" id="PS51718"/>
    </source>
</evidence>
<dbReference type="GO" id="GO:0031623">
    <property type="term" value="P:receptor internalization"/>
    <property type="evidence" value="ECO:0007669"/>
    <property type="project" value="TreeGrafter"/>
</dbReference>
<dbReference type="InterPro" id="IPR027417">
    <property type="entry name" value="P-loop_NTPase"/>
</dbReference>
<feature type="compositionally biased region" description="Polar residues" evidence="3">
    <location>
        <begin position="624"/>
        <end position="653"/>
    </location>
</feature>
<evidence type="ECO:0000313" key="6">
    <source>
        <dbReference type="EMBL" id="KAK7040881.1"/>
    </source>
</evidence>
<evidence type="ECO:0000313" key="7">
    <source>
        <dbReference type="Proteomes" id="UP001383192"/>
    </source>
</evidence>
<sequence length="847" mass="93823">MSSKISGSSYAQRRKELLTLVNQLRAVGAQSDLDLPRITIIGNQSAGKSSVVEAISGVINLPRDAGTCTRCPIECRLSSTSGTWRCHIKIRQEYDEQGKRLAEIKEVPFGSTILSREEVEPTLRKAQFAVLNPRLDKKTVLSTSVDQLDSLPTNGKSFSFSRNVVCVDLEGPELTDLSFIDLPGIIQNAPDDETIRLVEELVLSHTQGNCLILVALPMTDDIENQKALRLARQVDPTGQRTIGVMTKPDMLGPGSRKALDLWVDVIEGRRHPLVHGYYCTRQPNDDERSKGVSPAQARSLEEHFFKETLPWSKSTHMQRFGTENLTSALSRLLIHVIDQSLPGIKEEATKQLSMFRDDLSGLPVPIEEEPATYVLNEVIAFSADFDRFVGGGSGQHAQLIQDSRRAFEGLKRAIRKTAPLFVPFTKEEENPVPVDFLDGDEEEETSSNSEGITINLSDMRKHIKKSITRELPNNVPRHGDLRRLMSVLNALWSLTVGLLRELVNKRFERHVHLRNDINDLVLNLVEKHYGRCLMLLETTLEAEESPFTQNTHYLQSATDKWLSKYKTLRADRNEAVSASGTTKQTADDDSQSAKGTPVVPNGSASNSQRDERGSAPNFFKPSGPASSTSKQTDQARSPFGTAQQSPFFGKSTNSFAEPSTYSTLFPNSSTFFQTPSTSASPSNTSPFSSTFAPSKPSQPTSAAEPAPAKSSTTAEKPTPKETKELLSLLAKCGFAGVTLEDLGRLQAPDEYETEIQVMAEVRGYFQIAYKRIIDNVPNFIDLRFIKALGKDMQKFLVSELGLGSASANEKCAQYLVEDPLVAARRDDLMARVKRLESVQRELNSFRV</sequence>
<dbReference type="GO" id="GO:0005737">
    <property type="term" value="C:cytoplasm"/>
    <property type="evidence" value="ECO:0007669"/>
    <property type="project" value="TreeGrafter"/>
</dbReference>
<protein>
    <submittedName>
        <fullName evidence="6">Uncharacterized protein</fullName>
    </submittedName>
</protein>
<dbReference type="PROSITE" id="PS51388">
    <property type="entry name" value="GED"/>
    <property type="match status" value="1"/>
</dbReference>
<dbReference type="SMART" id="SM00053">
    <property type="entry name" value="DYNc"/>
    <property type="match status" value="1"/>
</dbReference>
<dbReference type="GO" id="GO:0005886">
    <property type="term" value="C:plasma membrane"/>
    <property type="evidence" value="ECO:0007669"/>
    <property type="project" value="TreeGrafter"/>
</dbReference>
<evidence type="ECO:0000256" key="2">
    <source>
        <dbReference type="ARBA" id="ARBA00023134"/>
    </source>
</evidence>
<dbReference type="Pfam" id="PF00350">
    <property type="entry name" value="Dynamin_N"/>
    <property type="match status" value="1"/>
</dbReference>
<proteinExistence type="predicted"/>
<evidence type="ECO:0000259" key="4">
    <source>
        <dbReference type="PROSITE" id="PS51388"/>
    </source>
</evidence>
<dbReference type="GO" id="GO:0005525">
    <property type="term" value="F:GTP binding"/>
    <property type="evidence" value="ECO:0007669"/>
    <property type="project" value="InterPro"/>
</dbReference>
<dbReference type="PROSITE" id="PS51718">
    <property type="entry name" value="G_DYNAMIN_2"/>
    <property type="match status" value="1"/>
</dbReference>
<keyword evidence="1" id="KW-0547">Nucleotide-binding</keyword>
<dbReference type="AlphaFoldDB" id="A0AAW0CP88"/>
<dbReference type="Proteomes" id="UP001383192">
    <property type="component" value="Unassembled WGS sequence"/>
</dbReference>
<gene>
    <name evidence="6" type="ORF">VNI00_009477</name>
</gene>
<dbReference type="SMART" id="SM00302">
    <property type="entry name" value="GED"/>
    <property type="match status" value="1"/>
</dbReference>
<dbReference type="EMBL" id="JAYKXP010000035">
    <property type="protein sequence ID" value="KAK7040881.1"/>
    <property type="molecule type" value="Genomic_DNA"/>
</dbReference>
<dbReference type="InterPro" id="IPR030381">
    <property type="entry name" value="G_DYNAMIN_dom"/>
</dbReference>
<feature type="compositionally biased region" description="Low complexity" evidence="3">
    <location>
        <begin position="674"/>
        <end position="697"/>
    </location>
</feature>
<reference evidence="6 7" key="1">
    <citation type="submission" date="2024-01" db="EMBL/GenBank/DDBJ databases">
        <title>A draft genome for a cacao thread blight-causing isolate of Paramarasmius palmivorus.</title>
        <authorList>
            <person name="Baruah I.K."/>
            <person name="Bukari Y."/>
            <person name="Amoako-Attah I."/>
            <person name="Meinhardt L.W."/>
            <person name="Bailey B.A."/>
            <person name="Cohen S.P."/>
        </authorList>
    </citation>
    <scope>NUCLEOTIDE SEQUENCE [LARGE SCALE GENOMIC DNA]</scope>
    <source>
        <strain evidence="6 7">GH-12</strain>
    </source>
</reference>
<dbReference type="PANTHER" id="PTHR11566">
    <property type="entry name" value="DYNAMIN"/>
    <property type="match status" value="1"/>
</dbReference>